<dbReference type="OrthoDB" id="10264870at2759"/>
<evidence type="ECO:0000256" key="1">
    <source>
        <dbReference type="ARBA" id="ARBA00004123"/>
    </source>
</evidence>
<sequence length="433" mass="47764">MATIRPDAINVSTTPVLATKTLPAPPLVLKPEKKVTPRVDVEPLYNTIKTAVGDALWLTYKSAIQRFLLGNLNQEELTTILDPILTTPALEQAHNQFILAIYANIWRDAPEAGIASWADDKVVGKVPGAGSKGTSAGQRDETEKRLKSEVMGLSRRERKRLKTLQDDSMDPFTSIMTEYYDARRIKQPDTGPASAGGFSKTNWEIEIRKRYTAPLFTETHEFPDASSIQARMLPICYENGLPSGHSTDCATFVNVATETYIKEALTNFFQRVSSNGPGYVRTADYKRRLEREEERAARGDINRSQDGLLPIEVEEMRKRKPLCMADLKIALGLGDSYLGQVPIVSGEIANKIYLDSPGVEELNETLQTKPASTRPVRLAANAIDDKSDSLPNGYQFELGDPMAIDDELTWSGGGVQDSLDIDNVLEGCLAVTV</sequence>
<evidence type="ECO:0000313" key="6">
    <source>
        <dbReference type="Proteomes" id="UP000799778"/>
    </source>
</evidence>
<organism evidence="5 6">
    <name type="scientific">Aaosphaeria arxii CBS 175.79</name>
    <dbReference type="NCBI Taxonomy" id="1450172"/>
    <lineage>
        <taxon>Eukaryota</taxon>
        <taxon>Fungi</taxon>
        <taxon>Dikarya</taxon>
        <taxon>Ascomycota</taxon>
        <taxon>Pezizomycotina</taxon>
        <taxon>Dothideomycetes</taxon>
        <taxon>Pleosporomycetidae</taxon>
        <taxon>Pleosporales</taxon>
        <taxon>Pleosporales incertae sedis</taxon>
        <taxon>Aaosphaeria</taxon>
    </lineage>
</organism>
<dbReference type="EMBL" id="ML978073">
    <property type="protein sequence ID" value="KAF2012300.1"/>
    <property type="molecule type" value="Genomic_DNA"/>
</dbReference>
<dbReference type="GO" id="GO:0005634">
    <property type="term" value="C:nucleus"/>
    <property type="evidence" value="ECO:0007669"/>
    <property type="project" value="UniProtKB-SubCell"/>
</dbReference>
<reference evidence="5" key="1">
    <citation type="journal article" date="2020" name="Stud. Mycol.">
        <title>101 Dothideomycetes genomes: a test case for predicting lifestyles and emergence of pathogens.</title>
        <authorList>
            <person name="Haridas S."/>
            <person name="Albert R."/>
            <person name="Binder M."/>
            <person name="Bloem J."/>
            <person name="Labutti K."/>
            <person name="Salamov A."/>
            <person name="Andreopoulos B."/>
            <person name="Baker S."/>
            <person name="Barry K."/>
            <person name="Bills G."/>
            <person name="Bluhm B."/>
            <person name="Cannon C."/>
            <person name="Castanera R."/>
            <person name="Culley D."/>
            <person name="Daum C."/>
            <person name="Ezra D."/>
            <person name="Gonzalez J."/>
            <person name="Henrissat B."/>
            <person name="Kuo A."/>
            <person name="Liang C."/>
            <person name="Lipzen A."/>
            <person name="Lutzoni F."/>
            <person name="Magnuson J."/>
            <person name="Mondo S."/>
            <person name="Nolan M."/>
            <person name="Ohm R."/>
            <person name="Pangilinan J."/>
            <person name="Park H.-J."/>
            <person name="Ramirez L."/>
            <person name="Alfaro M."/>
            <person name="Sun H."/>
            <person name="Tritt A."/>
            <person name="Yoshinaga Y."/>
            <person name="Zwiers L.-H."/>
            <person name="Turgeon B."/>
            <person name="Goodwin S."/>
            <person name="Spatafora J."/>
            <person name="Crous P."/>
            <person name="Grigoriev I."/>
        </authorList>
    </citation>
    <scope>NUCLEOTIDE SEQUENCE</scope>
    <source>
        <strain evidence="5">CBS 175.79</strain>
    </source>
</reference>
<dbReference type="AlphaFoldDB" id="A0A6A5XHP9"/>
<keyword evidence="3" id="KW-0804">Transcription</keyword>
<dbReference type="RefSeq" id="XP_033380639.1">
    <property type="nucleotide sequence ID" value="XM_033523762.1"/>
</dbReference>
<dbReference type="GO" id="GO:0000124">
    <property type="term" value="C:SAGA complex"/>
    <property type="evidence" value="ECO:0007669"/>
    <property type="project" value="TreeGrafter"/>
</dbReference>
<accession>A0A6A5XHP9</accession>
<evidence type="ECO:0000313" key="5">
    <source>
        <dbReference type="EMBL" id="KAF2012300.1"/>
    </source>
</evidence>
<proteinExistence type="predicted"/>
<evidence type="ECO:0000256" key="4">
    <source>
        <dbReference type="ARBA" id="ARBA00023242"/>
    </source>
</evidence>
<dbReference type="InterPro" id="IPR024738">
    <property type="entry name" value="Hfi1/Tada1"/>
</dbReference>
<name>A0A6A5XHP9_9PLEO</name>
<comment type="subcellular location">
    <subcellularLocation>
        <location evidence="1">Nucleus</location>
    </subcellularLocation>
</comment>
<evidence type="ECO:0000256" key="3">
    <source>
        <dbReference type="ARBA" id="ARBA00023163"/>
    </source>
</evidence>
<dbReference type="GeneID" id="54281159"/>
<evidence type="ECO:0008006" key="7">
    <source>
        <dbReference type="Google" id="ProtNLM"/>
    </source>
</evidence>
<dbReference type="GO" id="GO:0006357">
    <property type="term" value="P:regulation of transcription by RNA polymerase II"/>
    <property type="evidence" value="ECO:0007669"/>
    <property type="project" value="TreeGrafter"/>
</dbReference>
<protein>
    <recommendedName>
        <fullName evidence="7">Transcriptional co-activator</fullName>
    </recommendedName>
</protein>
<dbReference type="GO" id="GO:0003713">
    <property type="term" value="F:transcription coactivator activity"/>
    <property type="evidence" value="ECO:0007669"/>
    <property type="project" value="TreeGrafter"/>
</dbReference>
<keyword evidence="4" id="KW-0539">Nucleus</keyword>
<dbReference type="Proteomes" id="UP000799778">
    <property type="component" value="Unassembled WGS sequence"/>
</dbReference>
<dbReference type="PANTHER" id="PTHR21277:SF5">
    <property type="entry name" value="TRANSCRIPTIONAL ADAPTER 1"/>
    <property type="match status" value="1"/>
</dbReference>
<evidence type="ECO:0000256" key="2">
    <source>
        <dbReference type="ARBA" id="ARBA00023015"/>
    </source>
</evidence>
<dbReference type="PANTHER" id="PTHR21277">
    <property type="entry name" value="TRANSCRIPTIONAL ADAPTER 1"/>
    <property type="match status" value="1"/>
</dbReference>
<keyword evidence="6" id="KW-1185">Reference proteome</keyword>
<gene>
    <name evidence="5" type="ORF">BU24DRAFT_353043</name>
</gene>
<dbReference type="Pfam" id="PF12767">
    <property type="entry name" value="SAGA-Tad1"/>
    <property type="match status" value="1"/>
</dbReference>
<keyword evidence="2" id="KW-0805">Transcription regulation</keyword>